<feature type="non-terminal residue" evidence="1">
    <location>
        <position position="24"/>
    </location>
</feature>
<name>A0A0G1P7Q7_9BACT</name>
<gene>
    <name evidence="1" type="ORF">UX03_C0044G0001</name>
</gene>
<organism evidence="1 2">
    <name type="scientific">Candidatus Woesebacteria bacterium GW2011_GWE1_45_18</name>
    <dbReference type="NCBI Taxonomy" id="1618598"/>
    <lineage>
        <taxon>Bacteria</taxon>
        <taxon>Candidatus Woeseibacteriota</taxon>
    </lineage>
</organism>
<dbReference type="AlphaFoldDB" id="A0A0G1P7Q7"/>
<evidence type="ECO:0000313" key="1">
    <source>
        <dbReference type="EMBL" id="KKU01343.1"/>
    </source>
</evidence>
<dbReference type="EMBL" id="LCKQ01000044">
    <property type="protein sequence ID" value="KKU01343.1"/>
    <property type="molecule type" value="Genomic_DNA"/>
</dbReference>
<evidence type="ECO:0000313" key="2">
    <source>
        <dbReference type="Proteomes" id="UP000034086"/>
    </source>
</evidence>
<reference evidence="1 2" key="1">
    <citation type="journal article" date="2015" name="Nature">
        <title>rRNA introns, odd ribosomes, and small enigmatic genomes across a large radiation of phyla.</title>
        <authorList>
            <person name="Brown C.T."/>
            <person name="Hug L.A."/>
            <person name="Thomas B.C."/>
            <person name="Sharon I."/>
            <person name="Castelle C.J."/>
            <person name="Singh A."/>
            <person name="Wilkins M.J."/>
            <person name="Williams K.H."/>
            <person name="Banfield J.F."/>
        </authorList>
    </citation>
    <scope>NUCLEOTIDE SEQUENCE [LARGE SCALE GENOMIC DNA]</scope>
</reference>
<dbReference type="Proteomes" id="UP000034086">
    <property type="component" value="Unassembled WGS sequence"/>
</dbReference>
<sequence>MDISAVILTKNEEKNIGECIKALT</sequence>
<protein>
    <submittedName>
        <fullName evidence="1">Uncharacterized protein</fullName>
    </submittedName>
</protein>
<proteinExistence type="predicted"/>
<accession>A0A0G1P7Q7</accession>
<comment type="caution">
    <text evidence="1">The sequence shown here is derived from an EMBL/GenBank/DDBJ whole genome shotgun (WGS) entry which is preliminary data.</text>
</comment>